<feature type="compositionally biased region" description="Polar residues" evidence="7">
    <location>
        <begin position="1"/>
        <end position="13"/>
    </location>
</feature>
<evidence type="ECO:0000256" key="6">
    <source>
        <dbReference type="ARBA" id="ARBA00023136"/>
    </source>
</evidence>
<dbReference type="OrthoDB" id="6339427at2759"/>
<feature type="transmembrane region" description="Helical" evidence="8">
    <location>
        <begin position="117"/>
        <end position="139"/>
    </location>
</feature>
<evidence type="ECO:0000259" key="9">
    <source>
        <dbReference type="PROSITE" id="PS50850"/>
    </source>
</evidence>
<dbReference type="AlphaFoldDB" id="C9SGP1"/>
<evidence type="ECO:0000313" key="11">
    <source>
        <dbReference type="Proteomes" id="UP000008698"/>
    </source>
</evidence>
<dbReference type="InterPro" id="IPR036259">
    <property type="entry name" value="MFS_trans_sf"/>
</dbReference>
<dbReference type="PANTHER" id="PTHR48020">
    <property type="entry name" value="PROTON MYO-INOSITOL COTRANSPORTER"/>
    <property type="match status" value="1"/>
</dbReference>
<feature type="transmembrane region" description="Helical" evidence="8">
    <location>
        <begin position="191"/>
        <end position="210"/>
    </location>
</feature>
<evidence type="ECO:0000256" key="4">
    <source>
        <dbReference type="ARBA" id="ARBA00022692"/>
    </source>
</evidence>
<feature type="transmembrane region" description="Helical" evidence="8">
    <location>
        <begin position="438"/>
        <end position="457"/>
    </location>
</feature>
<proteinExistence type="inferred from homology"/>
<dbReference type="STRING" id="526221.C9SGP1"/>
<feature type="region of interest" description="Disordered" evidence="7">
    <location>
        <begin position="507"/>
        <end position="526"/>
    </location>
</feature>
<dbReference type="InterPro" id="IPR050814">
    <property type="entry name" value="Myo-inositol_Transporter"/>
</dbReference>
<dbReference type="Gene3D" id="1.20.1250.20">
    <property type="entry name" value="MFS general substrate transporter like domains"/>
    <property type="match status" value="1"/>
</dbReference>
<dbReference type="Pfam" id="PF00083">
    <property type="entry name" value="Sugar_tr"/>
    <property type="match status" value="1"/>
</dbReference>
<comment type="subcellular location">
    <subcellularLocation>
        <location evidence="1">Membrane</location>
        <topology evidence="1">Multi-pass membrane protein</topology>
    </subcellularLocation>
</comment>
<keyword evidence="11" id="KW-1185">Reference proteome</keyword>
<evidence type="ECO:0000256" key="2">
    <source>
        <dbReference type="ARBA" id="ARBA00010992"/>
    </source>
</evidence>
<protein>
    <submittedName>
        <fullName evidence="10">Sugar transporter</fullName>
    </submittedName>
</protein>
<name>C9SGP1_VERA1</name>
<dbReference type="GO" id="GO:0016020">
    <property type="term" value="C:membrane"/>
    <property type="evidence" value="ECO:0007669"/>
    <property type="project" value="UniProtKB-SubCell"/>
</dbReference>
<feature type="transmembrane region" description="Helical" evidence="8">
    <location>
        <begin position="373"/>
        <end position="394"/>
    </location>
</feature>
<dbReference type="GO" id="GO:0022857">
    <property type="term" value="F:transmembrane transporter activity"/>
    <property type="evidence" value="ECO:0007669"/>
    <property type="project" value="InterPro"/>
</dbReference>
<dbReference type="InterPro" id="IPR003663">
    <property type="entry name" value="Sugar/inositol_transpt"/>
</dbReference>
<feature type="transmembrane region" description="Helical" evidence="8">
    <location>
        <begin position="159"/>
        <end position="179"/>
    </location>
</feature>
<feature type="transmembrane region" description="Helical" evidence="8">
    <location>
        <begin position="312"/>
        <end position="331"/>
    </location>
</feature>
<evidence type="ECO:0000256" key="7">
    <source>
        <dbReference type="SAM" id="MobiDB-lite"/>
    </source>
</evidence>
<dbReference type="GO" id="GO:0015791">
    <property type="term" value="P:polyol transmembrane transport"/>
    <property type="evidence" value="ECO:0007669"/>
    <property type="project" value="UniProtKB-ARBA"/>
</dbReference>
<evidence type="ECO:0000313" key="10">
    <source>
        <dbReference type="EMBL" id="EEY17536.1"/>
    </source>
</evidence>
<sequence>MATANSFAMSTPLSDVHPASRPAPRRQSYAQTFHDNPLGQLSDAQLEEDARKFVREFLFVDVKQLIRGMLVAKDPRLYEVAARSSDPEASHGLPVKLSDDEKKALRRERDVPLGERGVWTIIATVSLAAFLQGMGLKAVSTPILASETAVGLWRGTSILAWQLWVACGIAIGFAFNLIFSTAKTDKITFALIMAAPAVPSLALFILVIWFCDESPRYLLRESSPNYNPKRAYEIIRKLRSTELQALRDIYLLQKSIDRGEPLYQQLLRVRRLRNALVSSSIVNLSQQLCGINVLAFYSGTLFSRAGTNRATAMQYSLGIGAVNFVFCLPAIRTIDTLGRRKWLNLTLPLMAAFMAAAALSFKAPDGAKEPLVTVWLFLFAAAYSPGLGPIPFTYASESFPLSHREAGAAFAIAVNLGFAGLLSMFYPSINSSLKDAGALGLFSGLNVVAFVLVFFLLEETKRRSLEDLDTVFEHSKRDFARHQAARVAWFFRRWALGKREAKPSIGYLEGDGRKPGAEASRTLGGTQGEVVEVENSEATRREEIGDLYW</sequence>
<dbReference type="GeneID" id="9532382"/>
<organism evidence="11">
    <name type="scientific">Verticillium alfalfae (strain VaMs.102 / ATCC MYA-4576 / FGSC 10136)</name>
    <name type="common">Verticillium wilt of alfalfa</name>
    <name type="synonym">Verticillium albo-atrum</name>
    <dbReference type="NCBI Taxonomy" id="526221"/>
    <lineage>
        <taxon>Eukaryota</taxon>
        <taxon>Fungi</taxon>
        <taxon>Dikarya</taxon>
        <taxon>Ascomycota</taxon>
        <taxon>Pezizomycotina</taxon>
        <taxon>Sordariomycetes</taxon>
        <taxon>Hypocreomycetidae</taxon>
        <taxon>Glomerellales</taxon>
        <taxon>Plectosphaerellaceae</taxon>
        <taxon>Verticillium</taxon>
    </lineage>
</organism>
<dbReference type="OMA" id="TAVGFWR"/>
<dbReference type="InterPro" id="IPR005828">
    <property type="entry name" value="MFS_sugar_transport-like"/>
</dbReference>
<dbReference type="InterPro" id="IPR020846">
    <property type="entry name" value="MFS_dom"/>
</dbReference>
<dbReference type="Proteomes" id="UP000008698">
    <property type="component" value="Unassembled WGS sequence"/>
</dbReference>
<reference evidence="11" key="1">
    <citation type="journal article" date="2011" name="PLoS Pathog.">
        <title>Comparative genomics yields insights into niche adaptation of plant vascular wilt pathogens.</title>
        <authorList>
            <person name="Klosterman S.J."/>
            <person name="Subbarao K.V."/>
            <person name="Kang S."/>
            <person name="Veronese P."/>
            <person name="Gold S.E."/>
            <person name="Thomma B.P.H.J."/>
            <person name="Chen Z."/>
            <person name="Henrissat B."/>
            <person name="Lee Y.-H."/>
            <person name="Park J."/>
            <person name="Garcia-Pedrajas M.D."/>
            <person name="Barbara D.J."/>
            <person name="Anchieta A."/>
            <person name="de Jonge R."/>
            <person name="Santhanam P."/>
            <person name="Maruthachalam K."/>
            <person name="Atallah Z."/>
            <person name="Amyotte S.G."/>
            <person name="Paz Z."/>
            <person name="Inderbitzin P."/>
            <person name="Hayes R.J."/>
            <person name="Heiman D.I."/>
            <person name="Young S."/>
            <person name="Zeng Q."/>
            <person name="Engels R."/>
            <person name="Galagan J."/>
            <person name="Cuomo C.A."/>
            <person name="Dobinson K.F."/>
            <person name="Ma L.-J."/>
        </authorList>
    </citation>
    <scope>NUCLEOTIDE SEQUENCE [LARGE SCALE GENOMIC DNA]</scope>
    <source>
        <strain evidence="11">VaMs.102 / ATCC MYA-4576 / FGSC 10136</strain>
    </source>
</reference>
<evidence type="ECO:0000256" key="8">
    <source>
        <dbReference type="SAM" id="Phobius"/>
    </source>
</evidence>
<keyword evidence="3" id="KW-0813">Transport</keyword>
<keyword evidence="5 8" id="KW-1133">Transmembrane helix</keyword>
<evidence type="ECO:0000256" key="5">
    <source>
        <dbReference type="ARBA" id="ARBA00022989"/>
    </source>
</evidence>
<feature type="region of interest" description="Disordered" evidence="7">
    <location>
        <begin position="1"/>
        <end position="27"/>
    </location>
</feature>
<dbReference type="PANTHER" id="PTHR48020:SF12">
    <property type="entry name" value="PROTON MYO-INOSITOL COTRANSPORTER"/>
    <property type="match status" value="1"/>
</dbReference>
<gene>
    <name evidence="10" type="ORF">VDBG_03645</name>
</gene>
<dbReference type="PROSITE" id="PS50850">
    <property type="entry name" value="MFS"/>
    <property type="match status" value="1"/>
</dbReference>
<dbReference type="EMBL" id="DS985217">
    <property type="protein sequence ID" value="EEY17536.1"/>
    <property type="molecule type" value="Genomic_DNA"/>
</dbReference>
<feature type="domain" description="Major facilitator superfamily (MFS) profile" evidence="9">
    <location>
        <begin position="1"/>
        <end position="461"/>
    </location>
</feature>
<keyword evidence="6 8" id="KW-0472">Membrane</keyword>
<dbReference type="SUPFAM" id="SSF103473">
    <property type="entry name" value="MFS general substrate transporter"/>
    <property type="match status" value="1"/>
</dbReference>
<feature type="transmembrane region" description="Helical" evidence="8">
    <location>
        <begin position="406"/>
        <end position="426"/>
    </location>
</feature>
<evidence type="ECO:0000256" key="1">
    <source>
        <dbReference type="ARBA" id="ARBA00004141"/>
    </source>
</evidence>
<comment type="similarity">
    <text evidence="2">Belongs to the major facilitator superfamily. Sugar transporter (TC 2.A.1.1) family.</text>
</comment>
<dbReference type="RefSeq" id="XP_003005692.1">
    <property type="nucleotide sequence ID" value="XM_003005646.1"/>
</dbReference>
<dbReference type="eggNOG" id="KOG0254">
    <property type="taxonomic scope" value="Eukaryota"/>
</dbReference>
<dbReference type="HOGENOM" id="CLU_001265_43_4_1"/>
<feature type="transmembrane region" description="Helical" evidence="8">
    <location>
        <begin position="343"/>
        <end position="361"/>
    </location>
</feature>
<dbReference type="GO" id="GO:0015798">
    <property type="term" value="P:myo-inositol transport"/>
    <property type="evidence" value="ECO:0007669"/>
    <property type="project" value="UniProtKB-ARBA"/>
</dbReference>
<evidence type="ECO:0000256" key="3">
    <source>
        <dbReference type="ARBA" id="ARBA00022448"/>
    </source>
</evidence>
<dbReference type="KEGG" id="val:VDBG_03645"/>
<keyword evidence="10" id="KW-0762">Sugar transport</keyword>
<accession>C9SGP1</accession>
<keyword evidence="4 8" id="KW-0812">Transmembrane</keyword>
<dbReference type="PRINTS" id="PR00171">
    <property type="entry name" value="SUGRTRNSPORT"/>
</dbReference>